<sequence>MAPKEWATQPQLEYLRKMLPKYRDARAGVKEKSLARFWLLLDDGWFSRYPVEAELGIIVSGPGAEPLTPDELKLIGNATTKMKKRLRTWMRWRAKPHAVVSKRSTLFQILKRKKKTRPLRALEVYQKIHRTKIRSEVMRRGYGLLNEEAEAERVALARDPDAEVTVLTPEETQAEARKVEDRAVEHVRANRAACMSMFRTTAMELFAAEPDDVRAEVLAQMEEMNGERALGLRDDISGTHVPEEYQHAIDQLPEVVSKVTGAIEEETGWMGLFMAGGPMPNRDGAISIKTFCFGTTPNGADFAASHSNFGEVKGEFGKFLKRAFPHDVRDARGIVSEPEAATVPGGLIQFESDLDNESDDEGVETSSATAPSKVKPKRVRRKKLAAAVSAAVSPGRRRARPVPTLALSAPATDPVFPIPDDFDLTIQDIVTNLNGINGVATEQEDAAWALGPADGWDGIVPPAEDPEAASPWNGLSLPSTLGEEDVVRARPVPRPMHLGAPFAVDRDVGGSPGRAPRGTADFTSFSAPDSGSVPASAARSATLCVTSATCTSATVTTPTSPALAASATLTTLAATPLEPTPTPTTPDEGPPRSAAALAIWNARQRERARTGDPAPTTNAASSTLREDPLSSPEAPEFSESRPRANVPRGHPLAPVKKVAPKKAPAKKKAGGRRRGRPRKNGGAVVEVEEEGEGEGEEEEEVQVPPPPPPPSSPGTPASLTGAAAAAESARLRGEEQRLRRDRTEQLRLSKDLEKKAAEAEAVRARRCNPAGGADLVVVTRPQRSRVPARNPDGSPIVREVTKKRGDMGGSQLAVPLADPNARQAETDAALLASLKTGKRKADAPAAAKRKKARR</sequence>
<feature type="region of interest" description="Disordered" evidence="1">
    <location>
        <begin position="495"/>
        <end position="535"/>
    </location>
</feature>
<feature type="compositionally biased region" description="Pro residues" evidence="1">
    <location>
        <begin position="703"/>
        <end position="713"/>
    </location>
</feature>
<gene>
    <name evidence="2" type="ORF">DFH08DRAFT_964933</name>
</gene>
<keyword evidence="3" id="KW-1185">Reference proteome</keyword>
<comment type="caution">
    <text evidence="2">The sequence shown here is derived from an EMBL/GenBank/DDBJ whole genome shotgun (WGS) entry which is preliminary data.</text>
</comment>
<feature type="compositionally biased region" description="Acidic residues" evidence="1">
    <location>
        <begin position="686"/>
        <end position="701"/>
    </location>
</feature>
<feature type="compositionally biased region" description="Acidic residues" evidence="1">
    <location>
        <begin position="352"/>
        <end position="363"/>
    </location>
</feature>
<proteinExistence type="predicted"/>
<protein>
    <submittedName>
        <fullName evidence="2">Uncharacterized protein</fullName>
    </submittedName>
</protein>
<feature type="compositionally biased region" description="Basic residues" evidence="1">
    <location>
        <begin position="658"/>
        <end position="679"/>
    </location>
</feature>
<feature type="region of interest" description="Disordered" evidence="1">
    <location>
        <begin position="801"/>
        <end position="820"/>
    </location>
</feature>
<name>A0AAD7EMY2_9AGAR</name>
<evidence type="ECO:0000256" key="1">
    <source>
        <dbReference type="SAM" id="MobiDB-lite"/>
    </source>
</evidence>
<dbReference type="AlphaFoldDB" id="A0AAD7EMY2"/>
<evidence type="ECO:0000313" key="3">
    <source>
        <dbReference type="Proteomes" id="UP001218218"/>
    </source>
</evidence>
<evidence type="ECO:0000313" key="2">
    <source>
        <dbReference type="EMBL" id="KAJ7336976.1"/>
    </source>
</evidence>
<feature type="region of interest" description="Disordered" evidence="1">
    <location>
        <begin position="604"/>
        <end position="750"/>
    </location>
</feature>
<reference evidence="2" key="1">
    <citation type="submission" date="2023-03" db="EMBL/GenBank/DDBJ databases">
        <title>Massive genome expansion in bonnet fungi (Mycena s.s.) driven by repeated elements and novel gene families across ecological guilds.</title>
        <authorList>
            <consortium name="Lawrence Berkeley National Laboratory"/>
            <person name="Harder C.B."/>
            <person name="Miyauchi S."/>
            <person name="Viragh M."/>
            <person name="Kuo A."/>
            <person name="Thoen E."/>
            <person name="Andreopoulos B."/>
            <person name="Lu D."/>
            <person name="Skrede I."/>
            <person name="Drula E."/>
            <person name="Henrissat B."/>
            <person name="Morin E."/>
            <person name="Kohler A."/>
            <person name="Barry K."/>
            <person name="LaButti K."/>
            <person name="Morin E."/>
            <person name="Salamov A."/>
            <person name="Lipzen A."/>
            <person name="Mereny Z."/>
            <person name="Hegedus B."/>
            <person name="Baldrian P."/>
            <person name="Stursova M."/>
            <person name="Weitz H."/>
            <person name="Taylor A."/>
            <person name="Grigoriev I.V."/>
            <person name="Nagy L.G."/>
            <person name="Martin F."/>
            <person name="Kauserud H."/>
        </authorList>
    </citation>
    <scope>NUCLEOTIDE SEQUENCE</scope>
    <source>
        <strain evidence="2">CBHHK002</strain>
    </source>
</reference>
<accession>A0AAD7EMY2</accession>
<feature type="region of interest" description="Disordered" evidence="1">
    <location>
        <begin position="352"/>
        <end position="376"/>
    </location>
</feature>
<dbReference type="EMBL" id="JARIHO010000030">
    <property type="protein sequence ID" value="KAJ7336976.1"/>
    <property type="molecule type" value="Genomic_DNA"/>
</dbReference>
<feature type="compositionally biased region" description="Low complexity" evidence="1">
    <location>
        <begin position="714"/>
        <end position="728"/>
    </location>
</feature>
<feature type="compositionally biased region" description="Basic and acidic residues" evidence="1">
    <location>
        <begin position="729"/>
        <end position="750"/>
    </location>
</feature>
<organism evidence="2 3">
    <name type="scientific">Mycena albidolilacea</name>
    <dbReference type="NCBI Taxonomy" id="1033008"/>
    <lineage>
        <taxon>Eukaryota</taxon>
        <taxon>Fungi</taxon>
        <taxon>Dikarya</taxon>
        <taxon>Basidiomycota</taxon>
        <taxon>Agaricomycotina</taxon>
        <taxon>Agaricomycetes</taxon>
        <taxon>Agaricomycetidae</taxon>
        <taxon>Agaricales</taxon>
        <taxon>Marasmiineae</taxon>
        <taxon>Mycenaceae</taxon>
        <taxon>Mycena</taxon>
    </lineage>
</organism>
<feature type="region of interest" description="Disordered" evidence="1">
    <location>
        <begin position="572"/>
        <end position="592"/>
    </location>
</feature>
<dbReference type="Proteomes" id="UP001218218">
    <property type="component" value="Unassembled WGS sequence"/>
</dbReference>
<feature type="region of interest" description="Disordered" evidence="1">
    <location>
        <begin position="835"/>
        <end position="854"/>
    </location>
</feature>